<organism evidence="2 3">
    <name type="scientific">Microseira wollei NIES-4236</name>
    <dbReference type="NCBI Taxonomy" id="2530354"/>
    <lineage>
        <taxon>Bacteria</taxon>
        <taxon>Bacillati</taxon>
        <taxon>Cyanobacteriota</taxon>
        <taxon>Cyanophyceae</taxon>
        <taxon>Oscillatoriophycideae</taxon>
        <taxon>Aerosakkonematales</taxon>
        <taxon>Aerosakkonemataceae</taxon>
        <taxon>Microseira</taxon>
    </lineage>
</organism>
<dbReference type="GO" id="GO:0016746">
    <property type="term" value="F:acyltransferase activity"/>
    <property type="evidence" value="ECO:0007669"/>
    <property type="project" value="UniProtKB-KW"/>
</dbReference>
<protein>
    <submittedName>
        <fullName evidence="2">Phospholipid/glycerol acyltransferase</fullName>
    </submittedName>
</protein>
<dbReference type="RefSeq" id="WP_226585388.1">
    <property type="nucleotide sequence ID" value="NZ_BLAY01000075.1"/>
</dbReference>
<dbReference type="Proteomes" id="UP001050975">
    <property type="component" value="Unassembled WGS sequence"/>
</dbReference>
<dbReference type="SMART" id="SM00563">
    <property type="entry name" value="PlsC"/>
    <property type="match status" value="1"/>
</dbReference>
<dbReference type="EMBL" id="BLAY01000075">
    <property type="protein sequence ID" value="GET39803.1"/>
    <property type="molecule type" value="Genomic_DNA"/>
</dbReference>
<keyword evidence="3" id="KW-1185">Reference proteome</keyword>
<comment type="caution">
    <text evidence="2">The sequence shown here is derived from an EMBL/GenBank/DDBJ whole genome shotgun (WGS) entry which is preliminary data.</text>
</comment>
<evidence type="ECO:0000259" key="1">
    <source>
        <dbReference type="SMART" id="SM00563"/>
    </source>
</evidence>
<reference evidence="2" key="1">
    <citation type="submission" date="2019-10" db="EMBL/GenBank/DDBJ databases">
        <title>Draft genome sequece of Microseira wollei NIES-4236.</title>
        <authorList>
            <person name="Yamaguchi H."/>
            <person name="Suzuki S."/>
            <person name="Kawachi M."/>
        </authorList>
    </citation>
    <scope>NUCLEOTIDE SEQUENCE</scope>
    <source>
        <strain evidence="2">NIES-4236</strain>
    </source>
</reference>
<dbReference type="AlphaFoldDB" id="A0AAV3XBE8"/>
<evidence type="ECO:0000313" key="3">
    <source>
        <dbReference type="Proteomes" id="UP001050975"/>
    </source>
</evidence>
<keyword evidence="2" id="KW-0808">Transferase</keyword>
<name>A0AAV3XBE8_9CYAN</name>
<sequence>MSQVQPPLEFIPPALNSVVLRGCQWILPFWWRSRTNISDIQADNVERLVDLYHEFQSGKIRFLMAFRHPSGDDPFSLMHLLWNLVPQLAKRKQIPLNYPVHAHFIYDRGIPLWAGSIVEWLYPRLGGTPILRGKVDRLGLRSARELFANGNLPMMAAPEGATNGHNEVVSPLEPGICQLGFWCVEDILKAGRSEQVLIVPIGIKYQYIHDPWDALDKLLTQLEIDSGLPVEDLNLSEETAKSQHHLRYRRLFRLSGHLLTRVEEFYTRFYHQTLPAASTSTRFALPSTNEELVTRLGSLLDVALKVAEQAFNLQPKGSLIDRCRRLEQAGWDWIFREDIKNIDALPPLERGLADRIAEEASLRMWHMRLVESFVAVTGRYVIEKQTPERFAETTLLIWDTMTKIKGGNAFKRPKLGKQRVCLSIGEPISISERWDAYKSNRRQAVADLTKDLQTALEKMV</sequence>
<dbReference type="InterPro" id="IPR002123">
    <property type="entry name" value="Plipid/glycerol_acylTrfase"/>
</dbReference>
<proteinExistence type="predicted"/>
<gene>
    <name evidence="2" type="ORF">MiSe_45750</name>
</gene>
<accession>A0AAV3XBE8</accession>
<feature type="domain" description="Phospholipid/glycerol acyltransferase" evidence="1">
    <location>
        <begin position="62"/>
        <end position="206"/>
    </location>
</feature>
<evidence type="ECO:0000313" key="2">
    <source>
        <dbReference type="EMBL" id="GET39803.1"/>
    </source>
</evidence>
<keyword evidence="2" id="KW-0012">Acyltransferase</keyword>